<dbReference type="CDD" id="cd03801">
    <property type="entry name" value="GT4_PimA-like"/>
    <property type="match status" value="1"/>
</dbReference>
<dbReference type="InterPro" id="IPR050194">
    <property type="entry name" value="Glycosyltransferase_grp1"/>
</dbReference>
<proteinExistence type="predicted"/>
<organism evidence="2 3">
    <name type="scientific">Phormidium tenue NIES-30</name>
    <dbReference type="NCBI Taxonomy" id="549789"/>
    <lineage>
        <taxon>Bacteria</taxon>
        <taxon>Bacillati</taxon>
        <taxon>Cyanobacteriota</taxon>
        <taxon>Cyanophyceae</taxon>
        <taxon>Oscillatoriophycideae</taxon>
        <taxon>Oscillatoriales</taxon>
        <taxon>Oscillatoriaceae</taxon>
        <taxon>Phormidium</taxon>
    </lineage>
</organism>
<keyword evidence="3" id="KW-1185">Reference proteome</keyword>
<name>A0A1U7JBE6_9CYAN</name>
<dbReference type="Gene3D" id="3.40.50.2000">
    <property type="entry name" value="Glycogen Phosphorylase B"/>
    <property type="match status" value="2"/>
</dbReference>
<evidence type="ECO:0000313" key="3">
    <source>
        <dbReference type="Proteomes" id="UP000185557"/>
    </source>
</evidence>
<sequence>MVKRRISLVHPTSNPNSRNAAIALAEANLLHEIITTTAYNPKGRLAQTIQRLPRSLGSFLSQELERRAWMAPSGAILKTHPWRETLRVCLVKSGLSSKLGFGQQGLIDRVYASLDHHVAQHHLDQLDAIYAYEDGAASTFQAAKQRGIRCFYELPIAFHYTSRKIQQDEADRFPEFASSLQAIHEPKWKLERKDQEVALADHIFVPSTTTHQSLLDAGIASERISVIPYGAPVDYFKPELKRDKQFRALFVGRVGPRKGVHYLLDAWKKLRLNDAELKLVGVDEFPPGWLQSHQDYINYQASVPHASLNQYYCSANIFVFPSLVEGFGLVQLEAMACGIPVITTPNAGGLDLITDGVDGFTVPIRDSNALQEKLEWCYRHPKEMAKMGRAARKKAEAFTWTAYQKKLTDEIEKLFSSSRDE</sequence>
<protein>
    <submittedName>
        <fullName evidence="2">Glycosyl transferase family 1</fullName>
    </submittedName>
</protein>
<dbReference type="Proteomes" id="UP000185557">
    <property type="component" value="Unassembled WGS sequence"/>
</dbReference>
<dbReference type="AlphaFoldDB" id="A0A1U7JBE6"/>
<dbReference type="InterPro" id="IPR001296">
    <property type="entry name" value="Glyco_trans_1"/>
</dbReference>
<dbReference type="PANTHER" id="PTHR45947">
    <property type="entry name" value="SULFOQUINOVOSYL TRANSFERASE SQD2"/>
    <property type="match status" value="1"/>
</dbReference>
<dbReference type="RefSeq" id="WP_073606876.1">
    <property type="nucleotide sequence ID" value="NZ_MRCG01000001.1"/>
</dbReference>
<dbReference type="STRING" id="549789.NIES30_03070"/>
<dbReference type="OrthoDB" id="516698at2"/>
<dbReference type="GO" id="GO:0016757">
    <property type="term" value="F:glycosyltransferase activity"/>
    <property type="evidence" value="ECO:0007669"/>
    <property type="project" value="InterPro"/>
</dbReference>
<dbReference type="SUPFAM" id="SSF53756">
    <property type="entry name" value="UDP-Glycosyltransferase/glycogen phosphorylase"/>
    <property type="match status" value="1"/>
</dbReference>
<evidence type="ECO:0000313" key="2">
    <source>
        <dbReference type="EMBL" id="OKH51065.1"/>
    </source>
</evidence>
<feature type="domain" description="Glycosyl transferase family 1" evidence="1">
    <location>
        <begin position="236"/>
        <end position="393"/>
    </location>
</feature>
<gene>
    <name evidence="2" type="ORF">NIES30_03070</name>
</gene>
<dbReference type="PANTHER" id="PTHR45947:SF3">
    <property type="entry name" value="SULFOQUINOVOSYL TRANSFERASE SQD2"/>
    <property type="match status" value="1"/>
</dbReference>
<reference evidence="2 3" key="1">
    <citation type="submission" date="2016-11" db="EMBL/GenBank/DDBJ databases">
        <title>Draft Genome Sequences of Nine Cyanobacterial Strains from Diverse Habitats.</title>
        <authorList>
            <person name="Zhu T."/>
            <person name="Hou S."/>
            <person name="Lu X."/>
            <person name="Hess W.R."/>
        </authorList>
    </citation>
    <scope>NUCLEOTIDE SEQUENCE [LARGE SCALE GENOMIC DNA]</scope>
    <source>
        <strain evidence="2 3">NIES-30</strain>
    </source>
</reference>
<accession>A0A1U7JBE6</accession>
<dbReference type="EMBL" id="MRCG01000001">
    <property type="protein sequence ID" value="OKH51065.1"/>
    <property type="molecule type" value="Genomic_DNA"/>
</dbReference>
<comment type="caution">
    <text evidence="2">The sequence shown here is derived from an EMBL/GenBank/DDBJ whole genome shotgun (WGS) entry which is preliminary data.</text>
</comment>
<keyword evidence="2" id="KW-0808">Transferase</keyword>
<dbReference type="Pfam" id="PF00534">
    <property type="entry name" value="Glycos_transf_1"/>
    <property type="match status" value="1"/>
</dbReference>
<evidence type="ECO:0000259" key="1">
    <source>
        <dbReference type="Pfam" id="PF00534"/>
    </source>
</evidence>